<dbReference type="Proteomes" id="UP000441162">
    <property type="component" value="Unassembled WGS sequence"/>
</dbReference>
<dbReference type="CDD" id="cd00093">
    <property type="entry name" value="HTH_XRE"/>
    <property type="match status" value="1"/>
</dbReference>
<dbReference type="Proteomes" id="UP000481616">
    <property type="component" value="Unassembled WGS sequence"/>
</dbReference>
<dbReference type="SUPFAM" id="SSF47413">
    <property type="entry name" value="lambda repressor-like DNA-binding domains"/>
    <property type="match status" value="1"/>
</dbReference>
<evidence type="ECO:0000313" key="4">
    <source>
        <dbReference type="Proteomes" id="UP000441162"/>
    </source>
</evidence>
<dbReference type="GO" id="GO:0003677">
    <property type="term" value="F:DNA binding"/>
    <property type="evidence" value="ECO:0007669"/>
    <property type="project" value="InterPro"/>
</dbReference>
<dbReference type="PROSITE" id="PS50943">
    <property type="entry name" value="HTH_CROC1"/>
    <property type="match status" value="1"/>
</dbReference>
<dbReference type="RefSeq" id="WP_057280274.1">
    <property type="nucleotide sequence ID" value="NZ_RCXK01000004.1"/>
</dbReference>
<dbReference type="EMBL" id="VVZA01000004">
    <property type="protein sequence ID" value="KAA5406442.1"/>
    <property type="molecule type" value="Genomic_DNA"/>
</dbReference>
<evidence type="ECO:0000313" key="2">
    <source>
        <dbReference type="EMBL" id="KAA5399594.1"/>
    </source>
</evidence>
<proteinExistence type="predicted"/>
<evidence type="ECO:0000313" key="3">
    <source>
        <dbReference type="EMBL" id="KAA5406442.1"/>
    </source>
</evidence>
<reference evidence="4 5" key="1">
    <citation type="journal article" date="2019" name="Nat. Med.">
        <title>A library of human gut bacterial isolates paired with longitudinal multiomics data enables mechanistic microbiome research.</title>
        <authorList>
            <person name="Poyet M."/>
            <person name="Groussin M."/>
            <person name="Gibbons S.M."/>
            <person name="Avila-Pacheco J."/>
            <person name="Jiang X."/>
            <person name="Kearney S.M."/>
            <person name="Perrotta A.R."/>
            <person name="Berdy B."/>
            <person name="Zhao S."/>
            <person name="Lieberman T.D."/>
            <person name="Swanson P.K."/>
            <person name="Smith M."/>
            <person name="Roesemann S."/>
            <person name="Alexander J.E."/>
            <person name="Rich S.A."/>
            <person name="Livny J."/>
            <person name="Vlamakis H."/>
            <person name="Clish C."/>
            <person name="Bullock K."/>
            <person name="Deik A."/>
            <person name="Scott J."/>
            <person name="Pierce K.A."/>
            <person name="Xavier R.J."/>
            <person name="Alm E.J."/>
        </authorList>
    </citation>
    <scope>NUCLEOTIDE SEQUENCE [LARGE SCALE GENOMIC DNA]</scope>
    <source>
        <strain evidence="2 5">BIOML-A1</strain>
        <strain evidence="3 4">BIOML-A4</strain>
    </source>
</reference>
<comment type="caution">
    <text evidence="2">The sequence shown here is derived from an EMBL/GenBank/DDBJ whole genome shotgun (WGS) entry which is preliminary data.</text>
</comment>
<gene>
    <name evidence="3" type="ORF">F2Y51_06185</name>
    <name evidence="2" type="ORF">F2Y58_05565</name>
</gene>
<accession>A0A4Q5HVA0</accession>
<evidence type="ECO:0000313" key="5">
    <source>
        <dbReference type="Proteomes" id="UP000481616"/>
    </source>
</evidence>
<protein>
    <submittedName>
        <fullName evidence="2">Helix-turn-helix transcriptional regulator</fullName>
    </submittedName>
</protein>
<evidence type="ECO:0000259" key="1">
    <source>
        <dbReference type="PROSITE" id="PS50943"/>
    </source>
</evidence>
<dbReference type="InterPro" id="IPR010982">
    <property type="entry name" value="Lambda_DNA-bd_dom_sf"/>
</dbReference>
<dbReference type="AlphaFoldDB" id="A0A4Q5HVA0"/>
<dbReference type="InterPro" id="IPR001387">
    <property type="entry name" value="Cro/C1-type_HTH"/>
</dbReference>
<name>A0A4Q5HVA0_9BACT</name>
<sequence length="72" mass="8206">MLFSEYVNSLPNLKVEEIKKIAELTCSSTISVYNWVAGKTEPPLVKKKIIAEYLGKPLEELFPEECDKLNCE</sequence>
<dbReference type="EMBL" id="VVYY01000004">
    <property type="protein sequence ID" value="KAA5399594.1"/>
    <property type="molecule type" value="Genomic_DNA"/>
</dbReference>
<organism evidence="2 5">
    <name type="scientific">Phocaeicola dorei</name>
    <dbReference type="NCBI Taxonomy" id="357276"/>
    <lineage>
        <taxon>Bacteria</taxon>
        <taxon>Pseudomonadati</taxon>
        <taxon>Bacteroidota</taxon>
        <taxon>Bacteroidia</taxon>
        <taxon>Bacteroidales</taxon>
        <taxon>Bacteroidaceae</taxon>
        <taxon>Phocaeicola</taxon>
    </lineage>
</organism>
<feature type="domain" description="HTH cro/C1-type" evidence="1">
    <location>
        <begin position="19"/>
        <end position="61"/>
    </location>
</feature>